<dbReference type="RefSeq" id="WP_130510872.1">
    <property type="nucleotide sequence ID" value="NZ_SHKY01000001.1"/>
</dbReference>
<dbReference type="EMBL" id="SHKY01000001">
    <property type="protein sequence ID" value="RZU52233.1"/>
    <property type="molecule type" value="Genomic_DNA"/>
</dbReference>
<dbReference type="OrthoDB" id="3293522at2"/>
<evidence type="ECO:0000256" key="1">
    <source>
        <dbReference type="SAM" id="Phobius"/>
    </source>
</evidence>
<organism evidence="2 3">
    <name type="scientific">Krasilnikovia cinnamomea</name>
    <dbReference type="NCBI Taxonomy" id="349313"/>
    <lineage>
        <taxon>Bacteria</taxon>
        <taxon>Bacillati</taxon>
        <taxon>Actinomycetota</taxon>
        <taxon>Actinomycetes</taxon>
        <taxon>Micromonosporales</taxon>
        <taxon>Micromonosporaceae</taxon>
        <taxon>Krasilnikovia</taxon>
    </lineage>
</organism>
<accession>A0A4Q7ZP01</accession>
<gene>
    <name evidence="2" type="ORF">EV385_4080</name>
</gene>
<name>A0A4Q7ZP01_9ACTN</name>
<feature type="transmembrane region" description="Helical" evidence="1">
    <location>
        <begin position="319"/>
        <end position="340"/>
    </location>
</feature>
<protein>
    <submittedName>
        <fullName evidence="2">Uncharacterized protein</fullName>
    </submittedName>
</protein>
<keyword evidence="3" id="KW-1185">Reference proteome</keyword>
<evidence type="ECO:0000313" key="2">
    <source>
        <dbReference type="EMBL" id="RZU52233.1"/>
    </source>
</evidence>
<keyword evidence="1" id="KW-0812">Transmembrane</keyword>
<keyword evidence="1" id="KW-1133">Transmembrane helix</keyword>
<reference evidence="2 3" key="1">
    <citation type="submission" date="2019-02" db="EMBL/GenBank/DDBJ databases">
        <title>Sequencing the genomes of 1000 actinobacteria strains.</title>
        <authorList>
            <person name="Klenk H.-P."/>
        </authorList>
    </citation>
    <scope>NUCLEOTIDE SEQUENCE [LARGE SCALE GENOMIC DNA]</scope>
    <source>
        <strain evidence="2 3">DSM 45162</strain>
    </source>
</reference>
<feature type="transmembrane region" description="Helical" evidence="1">
    <location>
        <begin position="233"/>
        <end position="257"/>
    </location>
</feature>
<proteinExistence type="predicted"/>
<dbReference type="AlphaFoldDB" id="A0A4Q7ZP01"/>
<dbReference type="Proteomes" id="UP000292564">
    <property type="component" value="Unassembled WGS sequence"/>
</dbReference>
<evidence type="ECO:0000313" key="3">
    <source>
        <dbReference type="Proteomes" id="UP000292564"/>
    </source>
</evidence>
<sequence>MNAAQARAERRFRRLLWAYPGPYRRRHGVEIFTTLMDMAESGYEPTLAQRLHLVACGIRQRFRLPVRRPFAVLAAVLAAIALGAVGSAGGTWLGWRTATSVPSGDQIRTLTVDMLGATPAQADVFPWETAMNGPVVASRALTPAPYPGDRVRAALTSAGWRIVQFTETREVTSAEAELLGPAVVVPQRSIMFRATKDGLKLTGFSQSALDGVLYGVDVRTDARFDVWAVDTAAVVPCTVAGLLTGALAGWLLVAALTTRVRQAGRAHRTTVAMLGVTATVAAAAPVFALYCKLYQVLGYDSGAPNAYIESSPSAELPAYLVPAGTAIGLVALAAVVVIAARGARTATD</sequence>
<keyword evidence="1" id="KW-0472">Membrane</keyword>
<feature type="transmembrane region" description="Helical" evidence="1">
    <location>
        <begin position="70"/>
        <end position="95"/>
    </location>
</feature>
<feature type="transmembrane region" description="Helical" evidence="1">
    <location>
        <begin position="269"/>
        <end position="290"/>
    </location>
</feature>
<comment type="caution">
    <text evidence="2">The sequence shown here is derived from an EMBL/GenBank/DDBJ whole genome shotgun (WGS) entry which is preliminary data.</text>
</comment>